<keyword evidence="3" id="KW-1133">Transmembrane helix</keyword>
<evidence type="ECO:0000313" key="7">
    <source>
        <dbReference type="Proteomes" id="UP000750334"/>
    </source>
</evidence>
<dbReference type="InterPro" id="IPR007484">
    <property type="entry name" value="Peptidase_M28"/>
</dbReference>
<dbReference type="Gene3D" id="1.20.930.40">
    <property type="entry name" value="Transferrin receptor-like, dimerisation domain"/>
    <property type="match status" value="1"/>
</dbReference>
<dbReference type="InterPro" id="IPR036757">
    <property type="entry name" value="TFR-like_dimer_dom_sf"/>
</dbReference>
<proteinExistence type="inferred from homology"/>
<comment type="similarity">
    <text evidence="1">Belongs to the peptidase M28 family. M28B subfamily.</text>
</comment>
<dbReference type="Pfam" id="PF04389">
    <property type="entry name" value="Peptidase_M28"/>
    <property type="match status" value="1"/>
</dbReference>
<evidence type="ECO:0000256" key="3">
    <source>
        <dbReference type="SAM" id="Phobius"/>
    </source>
</evidence>
<dbReference type="SUPFAM" id="SSF53187">
    <property type="entry name" value="Zn-dependent exopeptidases"/>
    <property type="match status" value="1"/>
</dbReference>
<reference evidence="6 7" key="1">
    <citation type="submission" date="2020-11" db="EMBL/GenBank/DDBJ databases">
        <title>Kefir isolates.</title>
        <authorList>
            <person name="Marcisauskas S."/>
            <person name="Kim Y."/>
            <person name="Blasche S."/>
        </authorList>
    </citation>
    <scope>NUCLEOTIDE SEQUENCE [LARGE SCALE GENOMIC DNA]</scope>
    <source>
        <strain evidence="6 7">OG2</strain>
    </source>
</reference>
<dbReference type="OrthoDB" id="5841748at2759"/>
<comment type="caution">
    <text evidence="6">The sequence shown here is derived from an EMBL/GenBank/DDBJ whole genome shotgun (WGS) entry which is preliminary data.</text>
</comment>
<dbReference type="SUPFAM" id="SSF47672">
    <property type="entry name" value="Transferrin receptor-like dimerisation domain"/>
    <property type="match status" value="1"/>
</dbReference>
<keyword evidence="3" id="KW-0472">Membrane</keyword>
<dbReference type="PANTHER" id="PTHR10404">
    <property type="entry name" value="N-ACETYLATED-ALPHA-LINKED ACIDIC DIPEPTIDASE"/>
    <property type="match status" value="1"/>
</dbReference>
<dbReference type="InterPro" id="IPR007365">
    <property type="entry name" value="TFR-like_dimer_dom"/>
</dbReference>
<dbReference type="Gene3D" id="3.40.630.10">
    <property type="entry name" value="Zn peptidases"/>
    <property type="match status" value="1"/>
</dbReference>
<dbReference type="CDD" id="cd03874">
    <property type="entry name" value="M28_PMSA_TfR_like"/>
    <property type="match status" value="1"/>
</dbReference>
<dbReference type="Proteomes" id="UP000750334">
    <property type="component" value="Unassembled WGS sequence"/>
</dbReference>
<dbReference type="AlphaFoldDB" id="A0A9P6W0T5"/>
<feature type="domain" description="Transferrin receptor-like dimerisation" evidence="4">
    <location>
        <begin position="716"/>
        <end position="800"/>
    </location>
</feature>
<dbReference type="SUPFAM" id="SSF52025">
    <property type="entry name" value="PA domain"/>
    <property type="match status" value="1"/>
</dbReference>
<sequence length="801" mass="90476">MAETRNGISQPENTETESTSLLALETAPYTPSARPTSGRSYSTPDNLESINNIGRRARSSTVSSVVSTSVELVTGHFDKKKFSYLLAISLSIYLAFVAAFAPRTSLARDFRRWHNSRFTTSEVYRIYLDTVQEDSFIHNHIKQYTNSESRIESFNYTIQELRRWGLEPKFETYYPWVTIPEKTAVELLNNGTYIYNASLTEDYAISDFDKTNKKVFRNGYHAYSPNAEVRNSYVYCNYGTLEDYKVLLDNNIQIEGKTHILRDGIVSTGVKVKNAELYGASSVLVYNDPSDDGFVTKANGFESYPNGPARNPSSIKRDSVEYIFEFPGDPTTPNFPSKNRELERLSPAGKIPRIPSVPISVKDVRPLLLKLNGKGIKVSAGGDVEGFDYSSGPSDENIEVNIINTQAQSVTEIHDIIVEIPGIFSNGDIIIASRRDSWVSPGGAANPSSGSAILLEIARGLGNLKSKGWKPLRTIKLISWEGEGYGRIGSTEYMEDYAASLKKNALVYIDLDTAVSGSEFHCTSNKLLEDAIIKAAKSTNYKGNEEWTLYDEWKSYSSEGQDSFCEDATPSIFQSHLGITSASLQFRNNKKTDAIYHPNSLFDSHEWMEKLVDPSSKLHTTLASFSGLLTLMLAEKELHFFTIHPYMKQVYKKMVELNKETTKIFPHDGELRHLSETVQALIGLITSHDSILFDVNTEKIYKDCFIDMPIWFGFKKLALFMSLEKMNKKLRNFDKLFLTQSGLFDREWMKHTLLAPNKYDGITGVILPGLQEALVEMDRQRVYNELTILQEQFQNVRKLLH</sequence>
<evidence type="ECO:0000256" key="1">
    <source>
        <dbReference type="ARBA" id="ARBA00005634"/>
    </source>
</evidence>
<accession>A0A9P6W0T5</accession>
<evidence type="ECO:0008006" key="8">
    <source>
        <dbReference type="Google" id="ProtNLM"/>
    </source>
</evidence>
<feature type="transmembrane region" description="Helical" evidence="3">
    <location>
        <begin position="82"/>
        <end position="101"/>
    </location>
</feature>
<dbReference type="Pfam" id="PF04253">
    <property type="entry name" value="TFR_dimer"/>
    <property type="match status" value="1"/>
</dbReference>
<dbReference type="FunFam" id="3.40.630.10:FF:000101">
    <property type="entry name" value="N-acetylated alpha-linked acidic dipeptidase like 1"/>
    <property type="match status" value="1"/>
</dbReference>
<evidence type="ECO:0000259" key="5">
    <source>
        <dbReference type="Pfam" id="PF04389"/>
    </source>
</evidence>
<dbReference type="InterPro" id="IPR039373">
    <property type="entry name" value="Peptidase_M28B"/>
</dbReference>
<protein>
    <recommendedName>
        <fullName evidence="8">Transferrin receptor-like dimerisation domain-containing protein</fullName>
    </recommendedName>
</protein>
<name>A0A9P6W0T5_MAUEX</name>
<feature type="compositionally biased region" description="Polar residues" evidence="2">
    <location>
        <begin position="33"/>
        <end position="45"/>
    </location>
</feature>
<feature type="region of interest" description="Disordered" evidence="2">
    <location>
        <begin position="25"/>
        <end position="45"/>
    </location>
</feature>
<keyword evidence="7" id="KW-1185">Reference proteome</keyword>
<organism evidence="6 7">
    <name type="scientific">Maudiozyma exigua</name>
    <name type="common">Yeast</name>
    <name type="synonym">Kazachstania exigua</name>
    <dbReference type="NCBI Taxonomy" id="34358"/>
    <lineage>
        <taxon>Eukaryota</taxon>
        <taxon>Fungi</taxon>
        <taxon>Dikarya</taxon>
        <taxon>Ascomycota</taxon>
        <taxon>Saccharomycotina</taxon>
        <taxon>Saccharomycetes</taxon>
        <taxon>Saccharomycetales</taxon>
        <taxon>Saccharomycetaceae</taxon>
        <taxon>Maudiozyma</taxon>
    </lineage>
</organism>
<evidence type="ECO:0000313" key="6">
    <source>
        <dbReference type="EMBL" id="KAG0661446.1"/>
    </source>
</evidence>
<dbReference type="InterPro" id="IPR046450">
    <property type="entry name" value="PA_dom_sf"/>
</dbReference>
<dbReference type="EMBL" id="PUHR01000160">
    <property type="protein sequence ID" value="KAG0661446.1"/>
    <property type="molecule type" value="Genomic_DNA"/>
</dbReference>
<dbReference type="Gene3D" id="3.50.30.30">
    <property type="match status" value="1"/>
</dbReference>
<dbReference type="CDD" id="cd02121">
    <property type="entry name" value="PA_GCPII_like"/>
    <property type="match status" value="1"/>
</dbReference>
<feature type="domain" description="Peptidase M28" evidence="5">
    <location>
        <begin position="416"/>
        <end position="545"/>
    </location>
</feature>
<gene>
    <name evidence="6" type="ORF">C6P45_001380</name>
</gene>
<evidence type="ECO:0000256" key="2">
    <source>
        <dbReference type="SAM" id="MobiDB-lite"/>
    </source>
</evidence>
<evidence type="ECO:0000259" key="4">
    <source>
        <dbReference type="Pfam" id="PF04253"/>
    </source>
</evidence>
<keyword evidence="3" id="KW-0812">Transmembrane</keyword>
<dbReference type="PANTHER" id="PTHR10404:SF46">
    <property type="entry name" value="VACUOLAR PROTEIN SORTING-ASSOCIATED PROTEIN 70"/>
    <property type="match status" value="1"/>
</dbReference>
<dbReference type="GO" id="GO:0004180">
    <property type="term" value="F:carboxypeptidase activity"/>
    <property type="evidence" value="ECO:0007669"/>
    <property type="project" value="TreeGrafter"/>
</dbReference>